<dbReference type="PANTHER" id="PTHR32347">
    <property type="entry name" value="EFFLUX SYSTEM COMPONENT YKNX-RELATED"/>
    <property type="match status" value="1"/>
</dbReference>
<dbReference type="InterPro" id="IPR058627">
    <property type="entry name" value="MdtA-like_C"/>
</dbReference>
<sequence>MSRNLRNILLVILVVALVGAGIFFLTRRQQAAAEQEFEILREAEVTLDRIASTVNATGAIEPESLVTLTFGLNGTILALDAVRGQQVTAGDVLAQLDTAELILAVQQAEDALRIQELTMAQRLESDPSPAQLASSQADVQAAEANVQVAQANLASAQASVQQAQAQRAQLLAGATPGQIAQAEAQVSAARQQQKQAQETYNKTIECITFTVPGTNQQDEVCPGLGVPEEQARAALEAATLNLQAAEAALSDVNNPAGPADIQVVDATIAGATAGVAAAEGNVAAAEAQLARARAAADLQLEKPSDQETAILEAQVASARTNLELAQLRLRQGQIIAPIDGRVASVLVREGEQAAPGAPAITILDEAAYHITVNVDEIDIDRVDVGQPVSITLDALPDTPVEGIVSEIAPTSTATSGVVTYLVTINIDNDTAFDLRPGMSASAAITVDELDGVLVVPNWAVRLNRETGEAFVLIRRADGTIEEVVVETGLRNEQFSEVLSGLSAGDVVVLTNEREGLGGFFGASE</sequence>
<dbReference type="RefSeq" id="WP_095043046.1">
    <property type="nucleotide sequence ID" value="NZ_LN890655.1"/>
</dbReference>
<dbReference type="SUPFAM" id="SSF111369">
    <property type="entry name" value="HlyD-like secretion proteins"/>
    <property type="match status" value="2"/>
</dbReference>
<evidence type="ECO:0000256" key="3">
    <source>
        <dbReference type="ARBA" id="ARBA00023054"/>
    </source>
</evidence>
<dbReference type="PANTHER" id="PTHR32347:SF23">
    <property type="entry name" value="BLL5650 PROTEIN"/>
    <property type="match status" value="1"/>
</dbReference>
<accession>A0A160T0T6</accession>
<dbReference type="InterPro" id="IPR006143">
    <property type="entry name" value="RND_pump_MFP"/>
</dbReference>
<feature type="domain" description="Multidrug resistance protein MdtA-like barrel-sandwich hybrid" evidence="5">
    <location>
        <begin position="66"/>
        <end position="363"/>
    </location>
</feature>
<evidence type="ECO:0000313" key="9">
    <source>
        <dbReference type="Proteomes" id="UP000215027"/>
    </source>
</evidence>
<feature type="coiled-coil region" evidence="4">
    <location>
        <begin position="275"/>
        <end position="302"/>
    </location>
</feature>
<dbReference type="OrthoDB" id="159290at2"/>
<dbReference type="Pfam" id="PF25967">
    <property type="entry name" value="RND-MFP_C"/>
    <property type="match status" value="1"/>
</dbReference>
<dbReference type="Gene3D" id="2.40.420.20">
    <property type="match status" value="1"/>
</dbReference>
<comment type="subcellular location">
    <subcellularLocation>
        <location evidence="1">Cell envelope</location>
    </subcellularLocation>
</comment>
<proteinExistence type="inferred from homology"/>
<name>A0A160T0T6_9CHLR</name>
<feature type="coiled-coil region" evidence="4">
    <location>
        <begin position="132"/>
        <end position="199"/>
    </location>
</feature>
<protein>
    <submittedName>
        <fullName evidence="8">Secretion protein HlyD family protein</fullName>
    </submittedName>
</protein>
<evidence type="ECO:0000256" key="1">
    <source>
        <dbReference type="ARBA" id="ARBA00004196"/>
    </source>
</evidence>
<dbReference type="KEGG" id="pbf:CFX0092_A1703"/>
<dbReference type="Gene3D" id="2.40.30.170">
    <property type="match status" value="1"/>
</dbReference>
<evidence type="ECO:0000256" key="2">
    <source>
        <dbReference type="ARBA" id="ARBA00009477"/>
    </source>
</evidence>
<dbReference type="EMBL" id="LN890655">
    <property type="protein sequence ID" value="CUS03581.2"/>
    <property type="molecule type" value="Genomic_DNA"/>
</dbReference>
<dbReference type="Gene3D" id="2.40.50.100">
    <property type="match status" value="2"/>
</dbReference>
<dbReference type="Pfam" id="PF25990">
    <property type="entry name" value="Beta-barrel_YknX"/>
    <property type="match status" value="1"/>
</dbReference>
<comment type="similarity">
    <text evidence="2">Belongs to the membrane fusion protein (MFP) (TC 8.A.1) family.</text>
</comment>
<dbReference type="Pfam" id="PF25917">
    <property type="entry name" value="BSH_RND"/>
    <property type="match status" value="1"/>
</dbReference>
<dbReference type="GO" id="GO:0016020">
    <property type="term" value="C:membrane"/>
    <property type="evidence" value="ECO:0007669"/>
    <property type="project" value="InterPro"/>
</dbReference>
<keyword evidence="3 4" id="KW-0175">Coiled coil</keyword>
<dbReference type="Gene3D" id="1.10.287.470">
    <property type="entry name" value="Helix hairpin bin"/>
    <property type="match status" value="1"/>
</dbReference>
<dbReference type="InterPro" id="IPR058636">
    <property type="entry name" value="Beta-barrel_YknX"/>
</dbReference>
<dbReference type="InterPro" id="IPR058625">
    <property type="entry name" value="MdtA-like_BSH"/>
</dbReference>
<evidence type="ECO:0000259" key="5">
    <source>
        <dbReference type="Pfam" id="PF25917"/>
    </source>
</evidence>
<gene>
    <name evidence="8" type="ORF">CFX0092_A1703</name>
</gene>
<keyword evidence="9" id="KW-1185">Reference proteome</keyword>
<dbReference type="InterPro" id="IPR050465">
    <property type="entry name" value="UPF0194_transport"/>
</dbReference>
<feature type="domain" description="YknX-like beta-barrel" evidence="7">
    <location>
        <begin position="369"/>
        <end position="444"/>
    </location>
</feature>
<dbReference type="GO" id="GO:0030313">
    <property type="term" value="C:cell envelope"/>
    <property type="evidence" value="ECO:0007669"/>
    <property type="project" value="UniProtKB-SubCell"/>
</dbReference>
<dbReference type="NCBIfam" id="TIGR01730">
    <property type="entry name" value="RND_mfp"/>
    <property type="match status" value="1"/>
</dbReference>
<evidence type="ECO:0000313" key="8">
    <source>
        <dbReference type="EMBL" id="CUS03581.2"/>
    </source>
</evidence>
<evidence type="ECO:0000256" key="4">
    <source>
        <dbReference type="SAM" id="Coils"/>
    </source>
</evidence>
<evidence type="ECO:0000259" key="6">
    <source>
        <dbReference type="Pfam" id="PF25967"/>
    </source>
</evidence>
<dbReference type="AlphaFoldDB" id="A0A160T0T6"/>
<organism evidence="8 9">
    <name type="scientific">Candidatus Promineifilum breve</name>
    <dbReference type="NCBI Taxonomy" id="1806508"/>
    <lineage>
        <taxon>Bacteria</taxon>
        <taxon>Bacillati</taxon>
        <taxon>Chloroflexota</taxon>
        <taxon>Ardenticatenia</taxon>
        <taxon>Candidatus Promineifilales</taxon>
        <taxon>Candidatus Promineifilaceae</taxon>
        <taxon>Candidatus Promineifilum</taxon>
    </lineage>
</organism>
<feature type="domain" description="Multidrug resistance protein MdtA-like C-terminal permuted SH3" evidence="6">
    <location>
        <begin position="452"/>
        <end position="509"/>
    </location>
</feature>
<dbReference type="Proteomes" id="UP000215027">
    <property type="component" value="Chromosome I"/>
</dbReference>
<evidence type="ECO:0000259" key="7">
    <source>
        <dbReference type="Pfam" id="PF25990"/>
    </source>
</evidence>
<dbReference type="GO" id="GO:0022857">
    <property type="term" value="F:transmembrane transporter activity"/>
    <property type="evidence" value="ECO:0007669"/>
    <property type="project" value="InterPro"/>
</dbReference>
<reference evidence="8" key="1">
    <citation type="submission" date="2016-01" db="EMBL/GenBank/DDBJ databases">
        <authorList>
            <person name="Mcilroy J.S."/>
            <person name="Karst M S."/>
            <person name="Albertsen M."/>
        </authorList>
    </citation>
    <scope>NUCLEOTIDE SEQUENCE</scope>
    <source>
        <strain evidence="8">Cfx-K</strain>
    </source>
</reference>